<dbReference type="Pfam" id="PF03919">
    <property type="entry name" value="mRNA_cap_C"/>
    <property type="match status" value="1"/>
</dbReference>
<dbReference type="PANTHER" id="PTHR10367">
    <property type="entry name" value="MRNA-CAPPING ENZYME"/>
    <property type="match status" value="1"/>
</dbReference>
<dbReference type="Pfam" id="PF01331">
    <property type="entry name" value="mRNA_cap_enzyme"/>
    <property type="match status" value="2"/>
</dbReference>
<evidence type="ECO:0000256" key="1">
    <source>
        <dbReference type="ARBA" id="ARBA00004123"/>
    </source>
</evidence>
<keyword evidence="14" id="KW-1185">Reference proteome</keyword>
<organism evidence="13 14">
    <name type="scientific">Cryptosporidium canis</name>
    <dbReference type="NCBI Taxonomy" id="195482"/>
    <lineage>
        <taxon>Eukaryota</taxon>
        <taxon>Sar</taxon>
        <taxon>Alveolata</taxon>
        <taxon>Apicomplexa</taxon>
        <taxon>Conoidasida</taxon>
        <taxon>Coccidia</taxon>
        <taxon>Eucoccidiorida</taxon>
        <taxon>Eimeriorina</taxon>
        <taxon>Cryptosporidiidae</taxon>
        <taxon>Cryptosporidium</taxon>
    </lineage>
</organism>
<dbReference type="EC" id="2.7.7.50" evidence="2"/>
<dbReference type="CDD" id="cd07895">
    <property type="entry name" value="Adenylation_mRNA_capping"/>
    <property type="match status" value="1"/>
</dbReference>
<keyword evidence="8" id="KW-0342">GTP-binding</keyword>
<evidence type="ECO:0000256" key="5">
    <source>
        <dbReference type="ARBA" id="ARBA00022695"/>
    </source>
</evidence>
<dbReference type="InterPro" id="IPR051029">
    <property type="entry name" value="mRNA_Capping_Enz/RNA_Phosphat"/>
</dbReference>
<evidence type="ECO:0000256" key="10">
    <source>
        <dbReference type="ARBA" id="ARBA00044624"/>
    </source>
</evidence>
<protein>
    <recommendedName>
        <fullName evidence="2">mRNA guanylyltransferase</fullName>
        <ecNumber evidence="2">2.7.7.50</ecNumber>
    </recommendedName>
</protein>
<accession>A0ABQ8P9I7</accession>
<name>A0ABQ8P9I7_9CRYT</name>
<sequence length="451" mass="51929">MDSALSINIPGIAFSDEYKRNEILKKVRSICGWHQDTFPGSQPVSLNKQKLESCIGKSLYVACEKTDGIRLLLYAVSRRVFLIDRNQKINLVSMTLPSSYWDAVFDIKSSNKSGGISDVNKDFAERNSELLNLDFSRDDHAKYFQQNTLLDGELVGDMVEIDGKKSQVLRYLIYDCICIERDDTVRHLPLLERLKLAYTKVLAPKCKYDEHRALIQPPETPKFQIFLKDFFEVDEVPAILNFSKRLPHPSDGIIFTPVNLSYMPGTCPKLLKWKPPHLNTADFAAMFHSEICSKDPRIFLELLVGIRGIRASVNCFCVPKGNVYNQLLDHYKLYGTSGQIVECYYDENAVYSKPMKSDDGNILWDKPFATVQGGWVIERIRTDKEAPNDINTVNRVFESIRDGINCDVLISKIKRYRRSRKKYVIEYCNVPGFVYDSRRRNRERRANNRSS</sequence>
<reference evidence="13" key="1">
    <citation type="submission" date="2022-10" db="EMBL/GenBank/DDBJ databases">
        <title>Adaptive evolution leads to modifications in subtelomeric GC content in a zoonotic Cryptosporidium species.</title>
        <authorList>
            <person name="Li J."/>
            <person name="Feng Y."/>
            <person name="Xiao L."/>
        </authorList>
    </citation>
    <scope>NUCLEOTIDE SEQUENCE</scope>
    <source>
        <strain evidence="13">25894</strain>
    </source>
</reference>
<keyword evidence="5 13" id="KW-0548">Nucleotidyltransferase</keyword>
<evidence type="ECO:0000256" key="3">
    <source>
        <dbReference type="ARBA" id="ARBA00022664"/>
    </source>
</evidence>
<keyword evidence="4" id="KW-0808">Transferase</keyword>
<comment type="subcellular location">
    <subcellularLocation>
        <location evidence="1">Nucleus</location>
    </subcellularLocation>
</comment>
<dbReference type="EMBL" id="JAPCXB010000033">
    <property type="protein sequence ID" value="KAJ1613567.1"/>
    <property type="molecule type" value="Genomic_DNA"/>
</dbReference>
<keyword evidence="6" id="KW-0547">Nucleotide-binding</keyword>
<dbReference type="Gene3D" id="3.30.470.30">
    <property type="entry name" value="DNA ligase/mRNA capping enzyme"/>
    <property type="match status" value="1"/>
</dbReference>
<evidence type="ECO:0000256" key="8">
    <source>
        <dbReference type="ARBA" id="ARBA00023134"/>
    </source>
</evidence>
<evidence type="ECO:0000313" key="14">
    <source>
        <dbReference type="Proteomes" id="UP001071777"/>
    </source>
</evidence>
<comment type="caution">
    <text evidence="13">The sequence shown here is derived from an EMBL/GenBank/DDBJ whole genome shotgun (WGS) entry which is preliminary data.</text>
</comment>
<feature type="domain" description="mRNA capping enzyme adenylation" evidence="11">
    <location>
        <begin position="42"/>
        <end position="99"/>
    </location>
</feature>
<evidence type="ECO:0000256" key="2">
    <source>
        <dbReference type="ARBA" id="ARBA00012475"/>
    </source>
</evidence>
<gene>
    <name evidence="13" type="ORF">OJ252_934</name>
</gene>
<comment type="catalytic activity">
    <reaction evidence="10">
        <text>a 5'-end diphospho-ribonucleoside in mRNA + GTP + H(+) = a 5'-end (5'-triphosphoguanosine)-ribonucleoside in mRNA + diphosphate</text>
        <dbReference type="Rhea" id="RHEA:67012"/>
        <dbReference type="Rhea" id="RHEA-COMP:17165"/>
        <dbReference type="Rhea" id="RHEA-COMP:17166"/>
        <dbReference type="ChEBI" id="CHEBI:15378"/>
        <dbReference type="ChEBI" id="CHEBI:33019"/>
        <dbReference type="ChEBI" id="CHEBI:37565"/>
        <dbReference type="ChEBI" id="CHEBI:167616"/>
        <dbReference type="ChEBI" id="CHEBI:167617"/>
        <dbReference type="EC" id="2.7.7.50"/>
    </reaction>
    <physiologicalReaction direction="left-to-right" evidence="10">
        <dbReference type="Rhea" id="RHEA:67013"/>
    </physiologicalReaction>
</comment>
<evidence type="ECO:0000259" key="11">
    <source>
        <dbReference type="Pfam" id="PF01331"/>
    </source>
</evidence>
<dbReference type="Proteomes" id="UP001071777">
    <property type="component" value="Unassembled WGS sequence"/>
</dbReference>
<evidence type="ECO:0000256" key="7">
    <source>
        <dbReference type="ARBA" id="ARBA00023042"/>
    </source>
</evidence>
<proteinExistence type="predicted"/>
<dbReference type="InterPro" id="IPR001339">
    <property type="entry name" value="mRNA_cap_enzyme_adenylation"/>
</dbReference>
<keyword evidence="9" id="KW-0539">Nucleus</keyword>
<dbReference type="Gene3D" id="2.40.50.140">
    <property type="entry name" value="Nucleic acid-binding proteins"/>
    <property type="match status" value="1"/>
</dbReference>
<evidence type="ECO:0000256" key="9">
    <source>
        <dbReference type="ARBA" id="ARBA00023242"/>
    </source>
</evidence>
<dbReference type="InterPro" id="IPR013846">
    <property type="entry name" value="mRNA_cap_enzyme_C"/>
</dbReference>
<dbReference type="GO" id="GO:0016779">
    <property type="term" value="F:nucleotidyltransferase activity"/>
    <property type="evidence" value="ECO:0007669"/>
    <property type="project" value="UniProtKB-KW"/>
</dbReference>
<evidence type="ECO:0000256" key="6">
    <source>
        <dbReference type="ARBA" id="ARBA00022741"/>
    </source>
</evidence>
<evidence type="ECO:0000256" key="4">
    <source>
        <dbReference type="ARBA" id="ARBA00022679"/>
    </source>
</evidence>
<dbReference type="SUPFAM" id="SSF56091">
    <property type="entry name" value="DNA ligase/mRNA capping enzyme, catalytic domain"/>
    <property type="match status" value="1"/>
</dbReference>
<evidence type="ECO:0000259" key="12">
    <source>
        <dbReference type="Pfam" id="PF03919"/>
    </source>
</evidence>
<evidence type="ECO:0000313" key="13">
    <source>
        <dbReference type="EMBL" id="KAJ1613567.1"/>
    </source>
</evidence>
<feature type="domain" description="mRNA capping enzyme C-terminal" evidence="12">
    <location>
        <begin position="337"/>
        <end position="410"/>
    </location>
</feature>
<keyword evidence="7" id="KW-0506">mRNA capping</keyword>
<dbReference type="SUPFAM" id="SSF50249">
    <property type="entry name" value="Nucleic acid-binding proteins"/>
    <property type="match status" value="1"/>
</dbReference>
<keyword evidence="3" id="KW-0507">mRNA processing</keyword>
<feature type="domain" description="mRNA capping enzyme adenylation" evidence="11">
    <location>
        <begin position="129"/>
        <end position="274"/>
    </location>
</feature>
<dbReference type="InterPro" id="IPR012340">
    <property type="entry name" value="NA-bd_OB-fold"/>
</dbReference>
<dbReference type="PANTHER" id="PTHR10367:SF17">
    <property type="entry name" value="MRNA-CAPPING ENZYME"/>
    <property type="match status" value="1"/>
</dbReference>